<evidence type="ECO:0000256" key="2">
    <source>
        <dbReference type="SAM" id="SignalP"/>
    </source>
</evidence>
<dbReference type="OrthoDB" id="6426835at2759"/>
<accession>A0A4Y2SPQ8</accession>
<feature type="non-terminal residue" evidence="3">
    <location>
        <position position="1"/>
    </location>
</feature>
<gene>
    <name evidence="3" type="ORF">AVEN_127766_1</name>
</gene>
<dbReference type="EMBL" id="BGPR01023250">
    <property type="protein sequence ID" value="GBN90298.1"/>
    <property type="molecule type" value="Genomic_DNA"/>
</dbReference>
<evidence type="ECO:0000313" key="4">
    <source>
        <dbReference type="Proteomes" id="UP000499080"/>
    </source>
</evidence>
<keyword evidence="4" id="KW-1185">Reference proteome</keyword>
<feature type="region of interest" description="Disordered" evidence="1">
    <location>
        <begin position="586"/>
        <end position="605"/>
    </location>
</feature>
<dbReference type="Proteomes" id="UP000499080">
    <property type="component" value="Unassembled WGS sequence"/>
</dbReference>
<sequence>IHFMMAALFVLFSFLTSISSFTPPKIIYGGWTPILPGHPFFLGAKKQYQQYQVQSKPHYSQVSSQYTHHSYSPNLHNTADQHTEYGNHGHHEPQPGTYHSQAVNYHDHPREPHINLNGQKIKKNIFSYYPPQSSYDNPATNENLAYKPVYLEVPRKPFEIFENPQKAVPYILPSLKELFPKGLKISNHGKGQTYLKLSPIGKVDPHSIYPVGHLNLRNLQYIPNFHAKTEYKSGHDSTIPVHLRSQEKPIYPPESHSLNSHGQSKFNSLNINHNSEPHSVHDMMNNFRGTDFPHHRGIQHQGISVSSKPSEYVSYQPMKDISSSKSSGATAYYLKEPNYRNKAFTADSSLQGHAKTYPTNSEAYHDTKYVPSEDTHSDRSKGLILPSTGGGILSNEVKILGDKAEPYNPSKPYYVLNPQKPVLSPGSYHFDQYPKIYSKAISYKGAKHSMVPKLLETYIPRNSQVKTLYQKPSILTHIQGTPAIVEREVAIIHVPVDEPGHSTDDAKSYSGNSEIMFSSASTPRTVEFRNIYKGNDSKHFYPQSEHNSHFILNKTHVNHNYKHHGDPESVSKEDDECIFVGTRGLIRDDDSSSSENDDSDSSKESGRKKFFHAYYAPSDHMPPKGYLKMSVHEFKKLFKNAEIQYIKRDQGELFRALHKTRK</sequence>
<feature type="chain" id="PRO_5021232875" evidence="2">
    <location>
        <begin position="21"/>
        <end position="662"/>
    </location>
</feature>
<keyword evidence="2" id="KW-0732">Signal</keyword>
<protein>
    <submittedName>
        <fullName evidence="3">Uncharacterized protein</fullName>
    </submittedName>
</protein>
<comment type="caution">
    <text evidence="3">The sequence shown here is derived from an EMBL/GenBank/DDBJ whole genome shotgun (WGS) entry which is preliminary data.</text>
</comment>
<feature type="compositionally biased region" description="Basic and acidic residues" evidence="1">
    <location>
        <begin position="79"/>
        <end position="93"/>
    </location>
</feature>
<dbReference type="AlphaFoldDB" id="A0A4Y2SPQ8"/>
<organism evidence="3 4">
    <name type="scientific">Araneus ventricosus</name>
    <name type="common">Orbweaver spider</name>
    <name type="synonym">Epeira ventricosa</name>
    <dbReference type="NCBI Taxonomy" id="182803"/>
    <lineage>
        <taxon>Eukaryota</taxon>
        <taxon>Metazoa</taxon>
        <taxon>Ecdysozoa</taxon>
        <taxon>Arthropoda</taxon>
        <taxon>Chelicerata</taxon>
        <taxon>Arachnida</taxon>
        <taxon>Araneae</taxon>
        <taxon>Araneomorphae</taxon>
        <taxon>Entelegynae</taxon>
        <taxon>Araneoidea</taxon>
        <taxon>Araneidae</taxon>
        <taxon>Araneus</taxon>
    </lineage>
</organism>
<feature type="signal peptide" evidence="2">
    <location>
        <begin position="1"/>
        <end position="20"/>
    </location>
</feature>
<proteinExistence type="predicted"/>
<evidence type="ECO:0000313" key="3">
    <source>
        <dbReference type="EMBL" id="GBN90298.1"/>
    </source>
</evidence>
<evidence type="ECO:0000256" key="1">
    <source>
        <dbReference type="SAM" id="MobiDB-lite"/>
    </source>
</evidence>
<feature type="region of interest" description="Disordered" evidence="1">
    <location>
        <begin position="70"/>
        <end position="98"/>
    </location>
</feature>
<name>A0A4Y2SPQ8_ARAVE</name>
<reference evidence="3 4" key="1">
    <citation type="journal article" date="2019" name="Sci. Rep.">
        <title>Orb-weaving spider Araneus ventricosus genome elucidates the spidroin gene catalogue.</title>
        <authorList>
            <person name="Kono N."/>
            <person name="Nakamura H."/>
            <person name="Ohtoshi R."/>
            <person name="Moran D.A.P."/>
            <person name="Shinohara A."/>
            <person name="Yoshida Y."/>
            <person name="Fujiwara M."/>
            <person name="Mori M."/>
            <person name="Tomita M."/>
            <person name="Arakawa K."/>
        </authorList>
    </citation>
    <scope>NUCLEOTIDE SEQUENCE [LARGE SCALE GENOMIC DNA]</scope>
</reference>